<dbReference type="Gene3D" id="2.60.40.10">
    <property type="entry name" value="Immunoglobulins"/>
    <property type="match status" value="1"/>
</dbReference>
<proteinExistence type="predicted"/>
<keyword evidence="2" id="KW-1185">Reference proteome</keyword>
<gene>
    <name evidence="1" type="ORF">NP165_06860</name>
</gene>
<organism evidence="1 2">
    <name type="scientific">Vibrio japonicus</name>
    <dbReference type="NCBI Taxonomy" id="1824638"/>
    <lineage>
        <taxon>Bacteria</taxon>
        <taxon>Pseudomonadati</taxon>
        <taxon>Pseudomonadota</taxon>
        <taxon>Gammaproteobacteria</taxon>
        <taxon>Vibrionales</taxon>
        <taxon>Vibrionaceae</taxon>
        <taxon>Vibrio</taxon>
    </lineage>
</organism>
<dbReference type="EMBL" id="CP102096">
    <property type="protein sequence ID" value="UUM29449.1"/>
    <property type="molecule type" value="Genomic_DNA"/>
</dbReference>
<evidence type="ECO:0000313" key="2">
    <source>
        <dbReference type="Proteomes" id="UP001058602"/>
    </source>
</evidence>
<protein>
    <submittedName>
        <fullName evidence="1">VCBS domain-containing protein</fullName>
    </submittedName>
</protein>
<sequence length="39" mass="4409">MDNTDNQAQADAAGQYGTFRVDANGKWTCWITATRRSMR</sequence>
<dbReference type="InterPro" id="IPR013783">
    <property type="entry name" value="Ig-like_fold"/>
</dbReference>
<dbReference type="Proteomes" id="UP001058602">
    <property type="component" value="Chromosome 1"/>
</dbReference>
<evidence type="ECO:0000313" key="1">
    <source>
        <dbReference type="EMBL" id="UUM29449.1"/>
    </source>
</evidence>
<reference evidence="1" key="1">
    <citation type="submission" date="2022-07" db="EMBL/GenBank/DDBJ databases">
        <title>Complete genome of Vibrio japonicus strain JCM 31412T and phylogenomic assessment of the Nereis clade of the genus Vibrio.</title>
        <authorList>
            <person name="Shlafstein M.D."/>
            <person name="Emsley S.A."/>
            <person name="Ushijima B."/>
            <person name="Videau P."/>
            <person name="Saw J.H."/>
        </authorList>
    </citation>
    <scope>NUCLEOTIDE SEQUENCE</scope>
    <source>
        <strain evidence="1">JCM 31412</strain>
    </source>
</reference>
<dbReference type="InterPro" id="IPR010221">
    <property type="entry name" value="VCBS_dom"/>
</dbReference>
<name>A0ABY5LEX3_9VIBR</name>
<accession>A0ABY5LEX3</accession>
<dbReference type="NCBIfam" id="TIGR01965">
    <property type="entry name" value="VCBS_repeat"/>
    <property type="match status" value="1"/>
</dbReference>